<accession>A0ABN7NYX2</accession>
<feature type="domain" description="Small ribosomal subunit protein mS23 conserved" evidence="1">
    <location>
        <begin position="1"/>
        <end position="23"/>
    </location>
</feature>
<gene>
    <name evidence="2" type="ORF">TPAB3V08_LOCUS5822</name>
</gene>
<dbReference type="InterPro" id="IPR019520">
    <property type="entry name" value="Ribosomal_mS23_met"/>
</dbReference>
<dbReference type="InterPro" id="IPR023611">
    <property type="entry name" value="mS23_dom_met"/>
</dbReference>
<feature type="domain" description="Small ribosomal subunit protein mS23 conserved" evidence="1">
    <location>
        <begin position="28"/>
        <end position="78"/>
    </location>
</feature>
<dbReference type="Proteomes" id="UP001153148">
    <property type="component" value="Unassembled WGS sequence"/>
</dbReference>
<evidence type="ECO:0000259" key="1">
    <source>
        <dbReference type="Pfam" id="PF10484"/>
    </source>
</evidence>
<name>A0ABN7NYX2_TIMPD</name>
<proteinExistence type="predicted"/>
<reference evidence="2" key="1">
    <citation type="submission" date="2021-03" db="EMBL/GenBank/DDBJ databases">
        <authorList>
            <person name="Tran Van P."/>
        </authorList>
    </citation>
    <scope>NUCLEOTIDE SEQUENCE</scope>
</reference>
<evidence type="ECO:0000313" key="3">
    <source>
        <dbReference type="Proteomes" id="UP001153148"/>
    </source>
</evidence>
<comment type="caution">
    <text evidence="2">The sequence shown here is derived from an EMBL/GenBank/DDBJ whole genome shotgun (WGS) entry which is preliminary data.</text>
</comment>
<evidence type="ECO:0000313" key="2">
    <source>
        <dbReference type="EMBL" id="CAG2058855.1"/>
    </source>
</evidence>
<protein>
    <recommendedName>
        <fullName evidence="1">Small ribosomal subunit protein mS23 conserved domain-containing protein</fullName>
    </recommendedName>
</protein>
<dbReference type="EMBL" id="CAJPIN010008129">
    <property type="protein sequence ID" value="CAG2058855.1"/>
    <property type="molecule type" value="Genomic_DNA"/>
</dbReference>
<dbReference type="PANTHER" id="PTHR15925">
    <property type="entry name" value="MITOCHONDRIAL RIBOSOMAL PROTEIN S23"/>
    <property type="match status" value="1"/>
</dbReference>
<dbReference type="PANTHER" id="PTHR15925:SF2">
    <property type="entry name" value="SMALL RIBOSOMAL SUBUNIT PROTEIN MS23"/>
    <property type="match status" value="1"/>
</dbReference>
<dbReference type="Pfam" id="PF10484">
    <property type="entry name" value="MRP-S23"/>
    <property type="match status" value="2"/>
</dbReference>
<organism evidence="2 3">
    <name type="scientific">Timema podura</name>
    <name type="common">Walking stick</name>
    <dbReference type="NCBI Taxonomy" id="61482"/>
    <lineage>
        <taxon>Eukaryota</taxon>
        <taxon>Metazoa</taxon>
        <taxon>Ecdysozoa</taxon>
        <taxon>Arthropoda</taxon>
        <taxon>Hexapoda</taxon>
        <taxon>Insecta</taxon>
        <taxon>Pterygota</taxon>
        <taxon>Neoptera</taxon>
        <taxon>Polyneoptera</taxon>
        <taxon>Phasmatodea</taxon>
        <taxon>Timematodea</taxon>
        <taxon>Timematoidea</taxon>
        <taxon>Timematidae</taxon>
        <taxon>Timema</taxon>
    </lineage>
</organism>
<sequence length="114" mass="13179">MKQEDKPLWYHIYESFPPKYEPSKLLKVKKNLGSINLLDQHTPTSTQKFLNIYNKLKADGQVDEDRLFDESLEIFNNENKFSQSREETFQLANALVVLSSTAKDGEIEVRISVG</sequence>
<keyword evidence="3" id="KW-1185">Reference proteome</keyword>